<accession>A0A0R3T3P7</accession>
<name>A0A0R3T3P7_RODNA</name>
<proteinExistence type="predicted"/>
<dbReference type="Proteomes" id="UP000278807">
    <property type="component" value="Unassembled WGS sequence"/>
</dbReference>
<dbReference type="EMBL" id="UZAE01000667">
    <property type="protein sequence ID" value="VDN97501.1"/>
    <property type="molecule type" value="Genomic_DNA"/>
</dbReference>
<evidence type="ECO:0000313" key="3">
    <source>
        <dbReference type="WBParaSite" id="HNAJ_0000164301-mRNA-1"/>
    </source>
</evidence>
<protein>
    <submittedName>
        <fullName evidence="3">CUB domain-containing protein</fullName>
    </submittedName>
</protein>
<gene>
    <name evidence="1" type="ORF">HNAJ_LOCUS1642</name>
</gene>
<dbReference type="WBParaSite" id="HNAJ_0000164301-mRNA-1">
    <property type="protein sequence ID" value="HNAJ_0000164301-mRNA-1"/>
    <property type="gene ID" value="HNAJ_0000164301"/>
</dbReference>
<sequence>MMDRTLFVQHFHLSSHFFVHPPGFLGCSRYVQPYLPQTWAKDLLGCDTTDYCNQYRIPKDCHPIGYYVFPFELKLSTSIDSKQFISLEAFVDSANFFSLSCPGDFFIREYDVTACAFSDSQTVLTNKTNFFIHSNKSFTDNQESVVETIRSNKYSPKVCITRHFPESSVLQIDTVIVIQRKSSPGFSLRIAQKDPPYELGTSVIIVVSPTLSDYHHIDSVSYRLLRHVEANPGFCDIANGETEANKFTDVLFGVIRPAFNDSVENDQIELPLPPASYTECVWTTNMAQISYRYEVEVSIASSLNPSLLPSSKAAFECPPIVFAIPVVVVPPSAVPESSLPQWTSLCLFALTEDEWNTSSDFSKKDQSGSLSSPCQTVVVSGGKRGPAGISSLKVQENPEFTKIPVLRHLGASHF</sequence>
<reference evidence="3" key="1">
    <citation type="submission" date="2017-02" db="UniProtKB">
        <authorList>
            <consortium name="WormBaseParasite"/>
        </authorList>
    </citation>
    <scope>IDENTIFICATION</scope>
</reference>
<dbReference type="PROSITE" id="PS51257">
    <property type="entry name" value="PROKAR_LIPOPROTEIN"/>
    <property type="match status" value="1"/>
</dbReference>
<keyword evidence="2" id="KW-1185">Reference proteome</keyword>
<reference evidence="1 2" key="2">
    <citation type="submission" date="2018-11" db="EMBL/GenBank/DDBJ databases">
        <authorList>
            <consortium name="Pathogen Informatics"/>
        </authorList>
    </citation>
    <scope>NUCLEOTIDE SEQUENCE [LARGE SCALE GENOMIC DNA]</scope>
</reference>
<dbReference type="AlphaFoldDB" id="A0A0R3T3P7"/>
<organism evidence="3">
    <name type="scientific">Rodentolepis nana</name>
    <name type="common">Dwarf tapeworm</name>
    <name type="synonym">Hymenolepis nana</name>
    <dbReference type="NCBI Taxonomy" id="102285"/>
    <lineage>
        <taxon>Eukaryota</taxon>
        <taxon>Metazoa</taxon>
        <taxon>Spiralia</taxon>
        <taxon>Lophotrochozoa</taxon>
        <taxon>Platyhelminthes</taxon>
        <taxon>Cestoda</taxon>
        <taxon>Eucestoda</taxon>
        <taxon>Cyclophyllidea</taxon>
        <taxon>Hymenolepididae</taxon>
        <taxon>Rodentolepis</taxon>
    </lineage>
</organism>
<dbReference type="OrthoDB" id="6262166at2759"/>
<evidence type="ECO:0000313" key="2">
    <source>
        <dbReference type="Proteomes" id="UP000278807"/>
    </source>
</evidence>
<evidence type="ECO:0000313" key="1">
    <source>
        <dbReference type="EMBL" id="VDN97501.1"/>
    </source>
</evidence>